<dbReference type="PANTHER" id="PTHR32470:SF2">
    <property type="entry name" value="NADH DEHYDROGENASE [UBIQUINONE] 1 ALPHA SUBCOMPLEX ASSEMBLY FACTOR 2"/>
    <property type="match status" value="1"/>
</dbReference>
<reference evidence="4" key="1">
    <citation type="journal article" date="2018" name="Nat. Microbiol.">
        <title>Leveraging single-cell genomics to expand the fungal tree of life.</title>
        <authorList>
            <person name="Ahrendt S.R."/>
            <person name="Quandt C.A."/>
            <person name="Ciobanu D."/>
            <person name="Clum A."/>
            <person name="Salamov A."/>
            <person name="Andreopoulos B."/>
            <person name="Cheng J.F."/>
            <person name="Woyke T."/>
            <person name="Pelin A."/>
            <person name="Henrissat B."/>
            <person name="Reynolds N.K."/>
            <person name="Benny G.L."/>
            <person name="Smith M.E."/>
            <person name="James T.Y."/>
            <person name="Grigoriev I.V."/>
        </authorList>
    </citation>
    <scope>NUCLEOTIDE SEQUENCE [LARGE SCALE GENOMIC DNA]</scope>
    <source>
        <strain evidence="4">ATCC 52028</strain>
    </source>
</reference>
<evidence type="ECO:0000313" key="3">
    <source>
        <dbReference type="EMBL" id="RKP01712.1"/>
    </source>
</evidence>
<dbReference type="GO" id="GO:0005739">
    <property type="term" value="C:mitochondrion"/>
    <property type="evidence" value="ECO:0007669"/>
    <property type="project" value="TreeGrafter"/>
</dbReference>
<dbReference type="AlphaFoldDB" id="A0A4P9X8W8"/>
<evidence type="ECO:0000313" key="4">
    <source>
        <dbReference type="Proteomes" id="UP000274922"/>
    </source>
</evidence>
<sequence>MWQRIAQAVRRLTQGPTARYIGADFAGNKYYETDIPTGSRPTRRSVVMLGDQDRAILEPNALPPMWAMWLRHTRADPPTPEELAAEDRRFTILKERVRAIDAREAERREQLQRQAAQDLLHVATPAPSRKAVDPNGGAEPSSSSPSPSPSQPTQPDPFARPKQTNPGEDWEPEAWTPAPAARPRRGGS</sequence>
<evidence type="ECO:0008006" key="5">
    <source>
        <dbReference type="Google" id="ProtNLM"/>
    </source>
</evidence>
<dbReference type="STRING" id="1555241.A0A4P9X8W8"/>
<dbReference type="InterPro" id="IPR007763">
    <property type="entry name" value="NDUFA12"/>
</dbReference>
<feature type="compositionally biased region" description="Pro residues" evidence="2">
    <location>
        <begin position="146"/>
        <end position="155"/>
    </location>
</feature>
<evidence type="ECO:0000256" key="1">
    <source>
        <dbReference type="ARBA" id="ARBA00007355"/>
    </source>
</evidence>
<dbReference type="Proteomes" id="UP000274922">
    <property type="component" value="Unassembled WGS sequence"/>
</dbReference>
<dbReference type="PANTHER" id="PTHR32470">
    <property type="entry name" value="ADH DEHYDROGENASE [UBIQUINONE] 1 ALPHA SUBCOMPLEX ASSEMBLY FACTOR 2"/>
    <property type="match status" value="1"/>
</dbReference>
<organism evidence="3 4">
    <name type="scientific">Caulochytrium protostelioides</name>
    <dbReference type="NCBI Taxonomy" id="1555241"/>
    <lineage>
        <taxon>Eukaryota</taxon>
        <taxon>Fungi</taxon>
        <taxon>Fungi incertae sedis</taxon>
        <taxon>Chytridiomycota</taxon>
        <taxon>Chytridiomycota incertae sedis</taxon>
        <taxon>Chytridiomycetes</taxon>
        <taxon>Caulochytriales</taxon>
        <taxon>Caulochytriaceae</taxon>
        <taxon>Caulochytrium</taxon>
    </lineage>
</organism>
<dbReference type="GO" id="GO:0045271">
    <property type="term" value="C:respiratory chain complex I"/>
    <property type="evidence" value="ECO:0007669"/>
    <property type="project" value="InterPro"/>
</dbReference>
<accession>A0A4P9X8W8</accession>
<proteinExistence type="inferred from homology"/>
<dbReference type="GO" id="GO:0032981">
    <property type="term" value="P:mitochondrial respiratory chain complex I assembly"/>
    <property type="evidence" value="ECO:0007669"/>
    <property type="project" value="TreeGrafter"/>
</dbReference>
<feature type="region of interest" description="Disordered" evidence="2">
    <location>
        <begin position="120"/>
        <end position="188"/>
    </location>
</feature>
<name>A0A4P9X8W8_9FUNG</name>
<dbReference type="OrthoDB" id="10255576at2759"/>
<evidence type="ECO:0000256" key="2">
    <source>
        <dbReference type="SAM" id="MobiDB-lite"/>
    </source>
</evidence>
<keyword evidence="4" id="KW-1185">Reference proteome</keyword>
<dbReference type="Pfam" id="PF05071">
    <property type="entry name" value="NDUFA12"/>
    <property type="match status" value="1"/>
</dbReference>
<protein>
    <recommendedName>
        <fullName evidence="5">NADH dehydrogenase [ubiquinone] 1 alpha subcomplex subunit</fullName>
    </recommendedName>
</protein>
<dbReference type="InterPro" id="IPR052618">
    <property type="entry name" value="ComplexI_NDUFA12"/>
</dbReference>
<comment type="similarity">
    <text evidence="1">Belongs to the complex I NDUFA12 subunit family.</text>
</comment>
<dbReference type="EMBL" id="ML014163">
    <property type="protein sequence ID" value="RKP01712.1"/>
    <property type="molecule type" value="Genomic_DNA"/>
</dbReference>
<gene>
    <name evidence="3" type="ORF">CXG81DRAFT_25615</name>
</gene>